<evidence type="ECO:0000256" key="3">
    <source>
        <dbReference type="ARBA" id="ARBA00022737"/>
    </source>
</evidence>
<dbReference type="GO" id="GO:0005829">
    <property type="term" value="C:cytosol"/>
    <property type="evidence" value="ECO:0007669"/>
    <property type="project" value="TreeGrafter"/>
</dbReference>
<dbReference type="EMBL" id="BMNR01000006">
    <property type="protein sequence ID" value="GGK30672.1"/>
    <property type="molecule type" value="Genomic_DNA"/>
</dbReference>
<dbReference type="CDD" id="cd04647">
    <property type="entry name" value="LbH_MAT_like"/>
    <property type="match status" value="1"/>
</dbReference>
<keyword evidence="2" id="KW-0808">Transferase</keyword>
<comment type="caution">
    <text evidence="5">The sequence shown here is derived from an EMBL/GenBank/DDBJ whole genome shotgun (WGS) entry which is preliminary data.</text>
</comment>
<dbReference type="AlphaFoldDB" id="A0A8J3BRT8"/>
<comment type="similarity">
    <text evidence="1">Belongs to the transferase hexapeptide repeat family.</text>
</comment>
<evidence type="ECO:0000313" key="5">
    <source>
        <dbReference type="EMBL" id="GGK30672.1"/>
    </source>
</evidence>
<evidence type="ECO:0000256" key="1">
    <source>
        <dbReference type="ARBA" id="ARBA00007274"/>
    </source>
</evidence>
<dbReference type="Gene3D" id="2.160.10.10">
    <property type="entry name" value="Hexapeptide repeat proteins"/>
    <property type="match status" value="1"/>
</dbReference>
<evidence type="ECO:0008006" key="7">
    <source>
        <dbReference type="Google" id="ProtNLM"/>
    </source>
</evidence>
<dbReference type="GO" id="GO:0008374">
    <property type="term" value="F:O-acyltransferase activity"/>
    <property type="evidence" value="ECO:0007669"/>
    <property type="project" value="TreeGrafter"/>
</dbReference>
<name>A0A8J3BRT8_9FLAO</name>
<dbReference type="InterPro" id="IPR001451">
    <property type="entry name" value="Hexapep"/>
</dbReference>
<evidence type="ECO:0000313" key="6">
    <source>
        <dbReference type="Proteomes" id="UP000612329"/>
    </source>
</evidence>
<keyword evidence="3" id="KW-0677">Repeat</keyword>
<accession>A0A8J3BRT8</accession>
<dbReference type="InterPro" id="IPR018357">
    <property type="entry name" value="Hexapep_transf_CS"/>
</dbReference>
<sequence>MNTFINRRKVEIGKNSVVNRCCYLDGRGGLFIGNNVSISPEVQLITASHDVNSATFKYYEKEIIIEDFVWIGTRAIILPGVKLGKGSIVASGSVVTKDVDQFDIVGGVPAKIIGKRASNLDYNCRWFPPFD</sequence>
<reference evidence="5" key="2">
    <citation type="submission" date="2020-09" db="EMBL/GenBank/DDBJ databases">
        <authorList>
            <person name="Sun Q."/>
            <person name="Ohkuma M."/>
        </authorList>
    </citation>
    <scope>NUCLEOTIDE SEQUENCE</scope>
    <source>
        <strain evidence="5">JCM 12862</strain>
    </source>
</reference>
<reference evidence="5" key="1">
    <citation type="journal article" date="2014" name="Int. J. Syst. Evol. Microbiol.">
        <title>Complete genome sequence of Corynebacterium casei LMG S-19264T (=DSM 44701T), isolated from a smear-ripened cheese.</title>
        <authorList>
            <consortium name="US DOE Joint Genome Institute (JGI-PGF)"/>
            <person name="Walter F."/>
            <person name="Albersmeier A."/>
            <person name="Kalinowski J."/>
            <person name="Ruckert C."/>
        </authorList>
    </citation>
    <scope>NUCLEOTIDE SEQUENCE</scope>
    <source>
        <strain evidence="5">JCM 12862</strain>
    </source>
</reference>
<evidence type="ECO:0000256" key="2">
    <source>
        <dbReference type="ARBA" id="ARBA00022679"/>
    </source>
</evidence>
<dbReference type="PANTHER" id="PTHR23416:SF23">
    <property type="entry name" value="ACETYLTRANSFERASE C18B11.09C-RELATED"/>
    <property type="match status" value="1"/>
</dbReference>
<keyword evidence="6" id="KW-1185">Reference proteome</keyword>
<evidence type="ECO:0000256" key="4">
    <source>
        <dbReference type="ARBA" id="ARBA00023315"/>
    </source>
</evidence>
<proteinExistence type="inferred from homology"/>
<protein>
    <recommendedName>
        <fullName evidence="7">Acyltransferase</fullName>
    </recommendedName>
</protein>
<gene>
    <name evidence="5" type="ORF">GCM10007962_26270</name>
</gene>
<dbReference type="SUPFAM" id="SSF51161">
    <property type="entry name" value="Trimeric LpxA-like enzymes"/>
    <property type="match status" value="1"/>
</dbReference>
<dbReference type="PROSITE" id="PS00101">
    <property type="entry name" value="HEXAPEP_TRANSFERASES"/>
    <property type="match status" value="1"/>
</dbReference>
<organism evidence="5 6">
    <name type="scientific">Yeosuana aromativorans</name>
    <dbReference type="NCBI Taxonomy" id="288019"/>
    <lineage>
        <taxon>Bacteria</taxon>
        <taxon>Pseudomonadati</taxon>
        <taxon>Bacteroidota</taxon>
        <taxon>Flavobacteriia</taxon>
        <taxon>Flavobacteriales</taxon>
        <taxon>Flavobacteriaceae</taxon>
        <taxon>Yeosuana</taxon>
    </lineage>
</organism>
<keyword evidence="4" id="KW-0012">Acyltransferase</keyword>
<dbReference type="Pfam" id="PF00132">
    <property type="entry name" value="Hexapep"/>
    <property type="match status" value="1"/>
</dbReference>
<dbReference type="PANTHER" id="PTHR23416">
    <property type="entry name" value="SIALIC ACID SYNTHASE-RELATED"/>
    <property type="match status" value="1"/>
</dbReference>
<dbReference type="InterPro" id="IPR011004">
    <property type="entry name" value="Trimer_LpxA-like_sf"/>
</dbReference>
<dbReference type="InterPro" id="IPR051159">
    <property type="entry name" value="Hexapeptide_acetyltransf"/>
</dbReference>
<dbReference type="Proteomes" id="UP000612329">
    <property type="component" value="Unassembled WGS sequence"/>
</dbReference>